<dbReference type="AlphaFoldDB" id="A0A2S0RGZ6"/>
<keyword evidence="2" id="KW-1185">Reference proteome</keyword>
<sequence>MKEFQDTIFISEILLQSKIALRAFERLHATHENFDRLEVWCSIQSILVSTGNISKILWSGKYRLRSKRLREVLKVQTDNILLDREFRNYFEHYDEKIEERFENGANGVYIDLAMNPSFRGDFGGNDNRGYNSFDNSLVFRGKRLDLNKVFGALIEIRNNCKRHVLDFP</sequence>
<dbReference type="KEGG" id="fmg:HYN48_13140"/>
<organism evidence="1 2">
    <name type="scientific">Flavobacterium magnum</name>
    <dbReference type="NCBI Taxonomy" id="2162713"/>
    <lineage>
        <taxon>Bacteria</taxon>
        <taxon>Pseudomonadati</taxon>
        <taxon>Bacteroidota</taxon>
        <taxon>Flavobacteriia</taxon>
        <taxon>Flavobacteriales</taxon>
        <taxon>Flavobacteriaceae</taxon>
        <taxon>Flavobacterium</taxon>
    </lineage>
</organism>
<reference evidence="1 2" key="1">
    <citation type="submission" date="2018-04" db="EMBL/GenBank/DDBJ databases">
        <title>Genome sequencing of Flavobacterium sp. HYN0048.</title>
        <authorList>
            <person name="Yi H."/>
            <person name="Baek C."/>
        </authorList>
    </citation>
    <scope>NUCLEOTIDE SEQUENCE [LARGE SCALE GENOMIC DNA]</scope>
    <source>
        <strain evidence="1 2">HYN0048</strain>
    </source>
</reference>
<dbReference type="Proteomes" id="UP000244193">
    <property type="component" value="Chromosome"/>
</dbReference>
<gene>
    <name evidence="1" type="ORF">HYN48_13140</name>
</gene>
<dbReference type="RefSeq" id="WP_108372430.1">
    <property type="nucleotide sequence ID" value="NZ_CP028811.1"/>
</dbReference>
<dbReference type="OrthoDB" id="1359545at2"/>
<proteinExistence type="predicted"/>
<evidence type="ECO:0000313" key="2">
    <source>
        <dbReference type="Proteomes" id="UP000244193"/>
    </source>
</evidence>
<dbReference type="EMBL" id="CP028811">
    <property type="protein sequence ID" value="AWA30944.1"/>
    <property type="molecule type" value="Genomic_DNA"/>
</dbReference>
<protein>
    <submittedName>
        <fullName evidence="1">Uncharacterized protein</fullName>
    </submittedName>
</protein>
<accession>A0A2S0RGZ6</accession>
<name>A0A2S0RGZ6_9FLAO</name>
<evidence type="ECO:0000313" key="1">
    <source>
        <dbReference type="EMBL" id="AWA30944.1"/>
    </source>
</evidence>